<organism evidence="1 2">
    <name type="scientific">Niveomyces insectorum RCEF 264</name>
    <dbReference type="NCBI Taxonomy" id="1081102"/>
    <lineage>
        <taxon>Eukaryota</taxon>
        <taxon>Fungi</taxon>
        <taxon>Dikarya</taxon>
        <taxon>Ascomycota</taxon>
        <taxon>Pezizomycotina</taxon>
        <taxon>Sordariomycetes</taxon>
        <taxon>Hypocreomycetidae</taxon>
        <taxon>Hypocreales</taxon>
        <taxon>Cordycipitaceae</taxon>
        <taxon>Niveomyces</taxon>
    </lineage>
</organism>
<dbReference type="AlphaFoldDB" id="A0A167VEQ3"/>
<evidence type="ECO:0000313" key="2">
    <source>
        <dbReference type="Proteomes" id="UP000076874"/>
    </source>
</evidence>
<dbReference type="OrthoDB" id="5153746at2759"/>
<accession>A0A167VEQ3</accession>
<dbReference type="Proteomes" id="UP000076874">
    <property type="component" value="Unassembled WGS sequence"/>
</dbReference>
<reference evidence="1 2" key="1">
    <citation type="journal article" date="2016" name="Genome Biol. Evol.">
        <title>Divergent and convergent evolution of fungal pathogenicity.</title>
        <authorList>
            <person name="Shang Y."/>
            <person name="Xiao G."/>
            <person name="Zheng P."/>
            <person name="Cen K."/>
            <person name="Zhan S."/>
            <person name="Wang C."/>
        </authorList>
    </citation>
    <scope>NUCLEOTIDE SEQUENCE [LARGE SCALE GENOMIC DNA]</scope>
    <source>
        <strain evidence="1 2">RCEF 264</strain>
    </source>
</reference>
<comment type="caution">
    <text evidence="1">The sequence shown here is derived from an EMBL/GenBank/DDBJ whole genome shotgun (WGS) entry which is preliminary data.</text>
</comment>
<sequence>MHILQSFDQPLPNGEDRQHYDQYPAAVVSGPSTLAAEAPRAGITVSYSFWNRYATRILGSDQVAQGLAGKHLASWEDGRYFDVEGDVVSAAGIQLMNPVDLALCAQWPTELRFFHEHTALTVDGGSQVRADRVWVLRDGSETNNPDYIAVLDYKRVGTIRPSEFRSACMSWNGFVSGTHGYGSRFAENASILMKQAVSYAHKYNTKYIALFDWDCLVLLVLANAEDNWGGNYCFVTTIVDKRRMRRALLGFVAMAFVSHNQGMPDNFDDLYDEVGASVPGTG</sequence>
<name>A0A167VEQ3_9HYPO</name>
<protein>
    <submittedName>
        <fullName evidence="1">Uncharacterized protein</fullName>
    </submittedName>
</protein>
<keyword evidence="2" id="KW-1185">Reference proteome</keyword>
<dbReference type="STRING" id="1081102.A0A167VEQ3"/>
<dbReference type="EMBL" id="AZHD01000006">
    <property type="protein sequence ID" value="OAA62533.1"/>
    <property type="molecule type" value="Genomic_DNA"/>
</dbReference>
<evidence type="ECO:0000313" key="1">
    <source>
        <dbReference type="EMBL" id="OAA62533.1"/>
    </source>
</evidence>
<proteinExistence type="predicted"/>
<gene>
    <name evidence="1" type="ORF">SPI_04073</name>
</gene>